<evidence type="ECO:0000313" key="3">
    <source>
        <dbReference type="EMBL" id="CCG22975.1"/>
    </source>
</evidence>
<evidence type="ECO:0000256" key="1">
    <source>
        <dbReference type="PROSITE-ProRule" id="PRU00176"/>
    </source>
</evidence>
<dbReference type="CDD" id="cd00590">
    <property type="entry name" value="RRM_SF"/>
    <property type="match status" value="1"/>
</dbReference>
<evidence type="ECO:0000259" key="2">
    <source>
        <dbReference type="PROSITE" id="PS50102"/>
    </source>
</evidence>
<dbReference type="GO" id="GO:0005847">
    <property type="term" value="C:mRNA cleavage and polyadenylation specificity factor complex"/>
    <property type="evidence" value="ECO:0007669"/>
    <property type="project" value="TreeGrafter"/>
</dbReference>
<dbReference type="EMBL" id="HE681722">
    <property type="protein sequence ID" value="CCG22975.1"/>
    <property type="molecule type" value="Genomic_DNA"/>
</dbReference>
<dbReference type="InterPro" id="IPR012677">
    <property type="entry name" value="Nucleotide-bd_a/b_plait_sf"/>
</dbReference>
<dbReference type="AlphaFoldDB" id="H8X4N3"/>
<reference evidence="3 4" key="1">
    <citation type="journal article" date="2012" name="PLoS ONE">
        <title>Sequence and analysis of the genome of the pathogenic yeast Candida orthopsilosis.</title>
        <authorList>
            <person name="Riccombeni A."/>
            <person name="Vidanes G."/>
            <person name="Proux-Wera E."/>
            <person name="Wolfe K.H."/>
            <person name="Butler G."/>
        </authorList>
    </citation>
    <scope>NUCLEOTIDE SEQUENCE [LARGE SCALE GENOMIC DNA]</scope>
    <source>
        <strain evidence="3 4">Co 90-125</strain>
    </source>
</reference>
<dbReference type="OrthoDB" id="272703at2759"/>
<dbReference type="PROSITE" id="PS50102">
    <property type="entry name" value="RRM"/>
    <property type="match status" value="1"/>
</dbReference>
<dbReference type="SUPFAM" id="SSF54928">
    <property type="entry name" value="RNA-binding domain, RBD"/>
    <property type="match status" value="1"/>
</dbReference>
<dbReference type="SMART" id="SM00360">
    <property type="entry name" value="RRM"/>
    <property type="match status" value="1"/>
</dbReference>
<dbReference type="PANTHER" id="PTHR45735:SF2">
    <property type="entry name" value="CLEAVAGE STIMULATION FACTOR SUBUNIT 2"/>
    <property type="match status" value="1"/>
</dbReference>
<dbReference type="InterPro" id="IPR000504">
    <property type="entry name" value="RRM_dom"/>
</dbReference>
<name>H8X4N3_CANO9</name>
<dbReference type="Gene3D" id="3.30.70.330">
    <property type="match status" value="1"/>
</dbReference>
<dbReference type="KEGG" id="cot:CORT_0D01270"/>
<proteinExistence type="predicted"/>
<dbReference type="HOGENOM" id="CLU_758611_0_0_1"/>
<sequence>MVEQISRSLTKKKKKIVFTTRSPSLMPPKPINSNILYVGSVPYEWDEETVKSVVCGSGNIVDVRLQYDFQGKNRGYCFVEYQTTRDAQNAAPLLGSIIIHQPNGHSRRFKIEGSKEAFKGNSGPPGRVLALNRNNLPKNVQLPPAMTGGSSPFMGRTNSPLPTTPVASNAMTVPSASSFNPSLPQNGPTETVPIKFTQATKSLPYTPSLPFAAPDNIDATLSKIQPTQLIESLATMKNALQADPTRAQDLYQMNPEFAVCAAQVLLLMGFVDNDVLTSKSVSSTPQPSSQPLYSQPQFQQGIPNNGASSYMSQQMTAGAVWSGLPMETQNALRNMDAESVKKAFEFINMTEEYFRSLSYHEKTRINSIRQQLGLHTYPV</sequence>
<feature type="domain" description="RRM" evidence="2">
    <location>
        <begin position="34"/>
        <end position="116"/>
    </location>
</feature>
<accession>H8X4N3</accession>
<protein>
    <recommendedName>
        <fullName evidence="2">RRM domain-containing protein</fullName>
    </recommendedName>
</protein>
<dbReference type="GO" id="GO:0003729">
    <property type="term" value="F:mRNA binding"/>
    <property type="evidence" value="ECO:0007669"/>
    <property type="project" value="TreeGrafter"/>
</dbReference>
<dbReference type="PANTHER" id="PTHR45735">
    <property type="entry name" value="CLEAVAGE STIMULATION FACTOR SUBUNIT 2"/>
    <property type="match status" value="1"/>
</dbReference>
<dbReference type="InterPro" id="IPR025742">
    <property type="entry name" value="CSTF2_hinge"/>
</dbReference>
<dbReference type="Proteomes" id="UP000005018">
    <property type="component" value="Chromosome 4"/>
</dbReference>
<keyword evidence="1" id="KW-0694">RNA-binding</keyword>
<dbReference type="GeneID" id="14540159"/>
<dbReference type="Pfam" id="PF00076">
    <property type="entry name" value="RRM_1"/>
    <property type="match status" value="1"/>
</dbReference>
<dbReference type="eggNOG" id="KOG0108">
    <property type="taxonomic scope" value="Eukaryota"/>
</dbReference>
<dbReference type="Gene3D" id="1.25.40.630">
    <property type="match status" value="1"/>
</dbReference>
<dbReference type="RefSeq" id="XP_003869112.1">
    <property type="nucleotide sequence ID" value="XM_003869063.1"/>
</dbReference>
<organism evidence="3 4">
    <name type="scientific">Candida orthopsilosis (strain 90-125)</name>
    <name type="common">Yeast</name>
    <dbReference type="NCBI Taxonomy" id="1136231"/>
    <lineage>
        <taxon>Eukaryota</taxon>
        <taxon>Fungi</taxon>
        <taxon>Dikarya</taxon>
        <taxon>Ascomycota</taxon>
        <taxon>Saccharomycotina</taxon>
        <taxon>Pichiomycetes</taxon>
        <taxon>Debaryomycetaceae</taxon>
        <taxon>Candida/Lodderomyces clade</taxon>
        <taxon>Candida</taxon>
    </lineage>
</organism>
<dbReference type="InterPro" id="IPR035979">
    <property type="entry name" value="RBD_domain_sf"/>
</dbReference>
<dbReference type="Pfam" id="PF14327">
    <property type="entry name" value="CSTF2_hinge"/>
    <property type="match status" value="1"/>
</dbReference>
<keyword evidence="4" id="KW-1185">Reference proteome</keyword>
<gene>
    <name evidence="3" type="ORF">CORT_0D01270</name>
</gene>
<evidence type="ECO:0000313" key="4">
    <source>
        <dbReference type="Proteomes" id="UP000005018"/>
    </source>
</evidence>